<dbReference type="EMBL" id="JACIGK010000023">
    <property type="protein sequence ID" value="MBB4267249.1"/>
    <property type="molecule type" value="Genomic_DNA"/>
</dbReference>
<dbReference type="Proteomes" id="UP000554286">
    <property type="component" value="Unassembled WGS sequence"/>
</dbReference>
<comment type="caution">
    <text evidence="2">The sequence shown here is derived from an EMBL/GenBank/DDBJ whole genome shotgun (WGS) entry which is preliminary data.</text>
</comment>
<dbReference type="PANTHER" id="PTHR13696:SF96">
    <property type="entry name" value="COBQ_COBB_MIND_PARA NUCLEOTIDE BINDING DOMAIN-CONTAINING PROTEIN"/>
    <property type="match status" value="1"/>
</dbReference>
<protein>
    <submittedName>
        <fullName evidence="2">Chromosome partitioning protein</fullName>
    </submittedName>
</protein>
<reference evidence="2 3" key="1">
    <citation type="submission" date="2020-08" db="EMBL/GenBank/DDBJ databases">
        <title>Genome sequencing of Purple Non-Sulfur Bacteria from various extreme environments.</title>
        <authorList>
            <person name="Mayer M."/>
        </authorList>
    </citation>
    <scope>NUCLEOTIDE SEQUENCE [LARGE SCALE GENOMIC DNA]</scope>
    <source>
        <strain evidence="2 3">JA131</strain>
    </source>
</reference>
<dbReference type="RefSeq" id="WP_184046453.1">
    <property type="nucleotide sequence ID" value="NZ_JACIGK010000023.1"/>
</dbReference>
<dbReference type="InterPro" id="IPR050678">
    <property type="entry name" value="DNA_Partitioning_ATPase"/>
</dbReference>
<gene>
    <name evidence="2" type="ORF">GGD89_002890</name>
</gene>
<dbReference type="SUPFAM" id="SSF52540">
    <property type="entry name" value="P-loop containing nucleoside triphosphate hydrolases"/>
    <property type="match status" value="1"/>
</dbReference>
<dbReference type="AlphaFoldDB" id="A0A7W6REU4"/>
<dbReference type="InterPro" id="IPR027417">
    <property type="entry name" value="P-loop_NTPase"/>
</dbReference>
<dbReference type="CDD" id="cd02042">
    <property type="entry name" value="ParAB_family"/>
    <property type="match status" value="1"/>
</dbReference>
<feature type="domain" description="CobQ/CobB/MinD/ParA nucleotide binding" evidence="1">
    <location>
        <begin position="4"/>
        <end position="183"/>
    </location>
</feature>
<sequence length="213" mass="23193">MLIVAVANTKGGCGKTTVATHIAAHFALRDLRAGLADLDRQQSTRGWLARRPPSAAPIAGVDLDVAAGKTPKALARRLDRLVVDCPAAMAKETVKDVVRQADTIVVPVLPSAFDEDGTRRFLKQLLKLKTVRKQRRDVVFVANRMRARTRAADRLEAFLDDLAFPVAARLRDSQMYANAVAGGLTLFESGGVRAEPLRDEWAPLFALLESVDP</sequence>
<evidence type="ECO:0000313" key="2">
    <source>
        <dbReference type="EMBL" id="MBB4267249.1"/>
    </source>
</evidence>
<organism evidence="2 3">
    <name type="scientific">Roseospira visakhapatnamensis</name>
    <dbReference type="NCBI Taxonomy" id="390880"/>
    <lineage>
        <taxon>Bacteria</taxon>
        <taxon>Pseudomonadati</taxon>
        <taxon>Pseudomonadota</taxon>
        <taxon>Alphaproteobacteria</taxon>
        <taxon>Rhodospirillales</taxon>
        <taxon>Rhodospirillaceae</taxon>
        <taxon>Roseospira</taxon>
    </lineage>
</organism>
<keyword evidence="3" id="KW-1185">Reference proteome</keyword>
<accession>A0A7W6REU4</accession>
<dbReference type="Gene3D" id="3.40.50.300">
    <property type="entry name" value="P-loop containing nucleotide triphosphate hydrolases"/>
    <property type="match status" value="1"/>
</dbReference>
<proteinExistence type="predicted"/>
<name>A0A7W6REU4_9PROT</name>
<dbReference type="InterPro" id="IPR002586">
    <property type="entry name" value="CobQ/CobB/MinD/ParA_Nub-bd_dom"/>
</dbReference>
<dbReference type="Pfam" id="PF01656">
    <property type="entry name" value="CbiA"/>
    <property type="match status" value="1"/>
</dbReference>
<evidence type="ECO:0000259" key="1">
    <source>
        <dbReference type="Pfam" id="PF01656"/>
    </source>
</evidence>
<evidence type="ECO:0000313" key="3">
    <source>
        <dbReference type="Proteomes" id="UP000554286"/>
    </source>
</evidence>
<dbReference type="PIRSF" id="PIRSF009320">
    <property type="entry name" value="Nuc_binding_HP_1000"/>
    <property type="match status" value="1"/>
</dbReference>
<dbReference type="PANTHER" id="PTHR13696">
    <property type="entry name" value="P-LOOP CONTAINING NUCLEOSIDE TRIPHOSPHATE HYDROLASE"/>
    <property type="match status" value="1"/>
</dbReference>